<dbReference type="PANTHER" id="PTHR43574">
    <property type="entry name" value="EPIMERASE-RELATED"/>
    <property type="match status" value="1"/>
</dbReference>
<name>A0A964T7C0_9HYPH</name>
<dbReference type="Proteomes" id="UP000773614">
    <property type="component" value="Unassembled WGS sequence"/>
</dbReference>
<gene>
    <name evidence="3" type="ORF">E4O86_19445</name>
</gene>
<dbReference type="EMBL" id="SPKJ01000102">
    <property type="protein sequence ID" value="MYZ49886.1"/>
    <property type="molecule type" value="Genomic_DNA"/>
</dbReference>
<dbReference type="InterPro" id="IPR036291">
    <property type="entry name" value="NAD(P)-bd_dom_sf"/>
</dbReference>
<keyword evidence="1" id="KW-0520">NAD</keyword>
<reference evidence="3" key="1">
    <citation type="submission" date="2019-03" db="EMBL/GenBank/DDBJ databases">
        <title>Afifella sp. nov., isolated from activated sludge.</title>
        <authorList>
            <person name="Li Q."/>
            <person name="Liu Y."/>
        </authorList>
    </citation>
    <scope>NUCLEOTIDE SEQUENCE</scope>
    <source>
        <strain evidence="3">L72</strain>
    </source>
</reference>
<dbReference type="RefSeq" id="WP_161142224.1">
    <property type="nucleotide sequence ID" value="NZ_SPKJ01000102.1"/>
</dbReference>
<sequence>MTGLLVFGMGYSASAAVTRLRTGVDRVLATTRGAEKALRLESDGIEAVVFDGAHPAPDVADRLKGLEHVLVSIAPDQDGDPVLRAFGREIARARPCSIVYLSTVGVYGDHGGAWVDEATPCRPVSQRSGRRRAAEADWQRFGREEGIPVAILRLAGIYGPGRGPFEKIRAGTARRIVKPGQVFNRIHVDDIAAIVEAAFARRADGIFNGSDDEPAPPQDVLAHAAALLGTPPPPEVAYADAEMTPMARSFYAENKRVRSARVRPELGVELAHPTYREGLAATLAREALP</sequence>
<dbReference type="InterPro" id="IPR001509">
    <property type="entry name" value="Epimerase_deHydtase"/>
</dbReference>
<dbReference type="OrthoDB" id="9808276at2"/>
<organism evidence="3 4">
    <name type="scientific">Propylenella binzhouense</name>
    <dbReference type="NCBI Taxonomy" id="2555902"/>
    <lineage>
        <taxon>Bacteria</taxon>
        <taxon>Pseudomonadati</taxon>
        <taxon>Pseudomonadota</taxon>
        <taxon>Alphaproteobacteria</taxon>
        <taxon>Hyphomicrobiales</taxon>
        <taxon>Propylenellaceae</taxon>
        <taxon>Propylenella</taxon>
    </lineage>
</organism>
<dbReference type="Pfam" id="PF01370">
    <property type="entry name" value="Epimerase"/>
    <property type="match status" value="1"/>
</dbReference>
<evidence type="ECO:0000256" key="1">
    <source>
        <dbReference type="ARBA" id="ARBA00023027"/>
    </source>
</evidence>
<protein>
    <submittedName>
        <fullName evidence="3">SDR family oxidoreductase</fullName>
    </submittedName>
</protein>
<dbReference type="AlphaFoldDB" id="A0A964T7C0"/>
<accession>A0A964T7C0</accession>
<evidence type="ECO:0000259" key="2">
    <source>
        <dbReference type="Pfam" id="PF01370"/>
    </source>
</evidence>
<comment type="caution">
    <text evidence="3">The sequence shown here is derived from an EMBL/GenBank/DDBJ whole genome shotgun (WGS) entry which is preliminary data.</text>
</comment>
<dbReference type="Gene3D" id="3.40.50.720">
    <property type="entry name" value="NAD(P)-binding Rossmann-like Domain"/>
    <property type="match status" value="1"/>
</dbReference>
<dbReference type="CDD" id="cd05266">
    <property type="entry name" value="SDR_a4"/>
    <property type="match status" value="1"/>
</dbReference>
<evidence type="ECO:0000313" key="4">
    <source>
        <dbReference type="Proteomes" id="UP000773614"/>
    </source>
</evidence>
<proteinExistence type="predicted"/>
<feature type="domain" description="NAD-dependent epimerase/dehydratase" evidence="2">
    <location>
        <begin position="90"/>
        <end position="201"/>
    </location>
</feature>
<keyword evidence="4" id="KW-1185">Reference proteome</keyword>
<evidence type="ECO:0000313" key="3">
    <source>
        <dbReference type="EMBL" id="MYZ49886.1"/>
    </source>
</evidence>
<dbReference type="SUPFAM" id="SSF51735">
    <property type="entry name" value="NAD(P)-binding Rossmann-fold domains"/>
    <property type="match status" value="1"/>
</dbReference>